<feature type="repeat" description="WD" evidence="3">
    <location>
        <begin position="93"/>
        <end position="119"/>
    </location>
</feature>
<dbReference type="InterPro" id="IPR015943">
    <property type="entry name" value="WD40/YVTN_repeat-like_dom_sf"/>
</dbReference>
<dbReference type="GO" id="GO:1990234">
    <property type="term" value="C:transferase complex"/>
    <property type="evidence" value="ECO:0007669"/>
    <property type="project" value="UniProtKB-ARBA"/>
</dbReference>
<comment type="caution">
    <text evidence="4">The sequence shown here is derived from an EMBL/GenBank/DDBJ whole genome shotgun (WGS) entry which is preliminary data.</text>
</comment>
<keyword evidence="5" id="KW-1185">Reference proteome</keyword>
<feature type="repeat" description="WD" evidence="3">
    <location>
        <begin position="120"/>
        <end position="163"/>
    </location>
</feature>
<keyword evidence="1 3" id="KW-0853">WD repeat</keyword>
<evidence type="ECO:0000256" key="2">
    <source>
        <dbReference type="ARBA" id="ARBA00022737"/>
    </source>
</evidence>
<dbReference type="SMART" id="SM00320">
    <property type="entry name" value="WD40"/>
    <property type="match status" value="3"/>
</dbReference>
<evidence type="ECO:0000256" key="3">
    <source>
        <dbReference type="PROSITE-ProRule" id="PRU00221"/>
    </source>
</evidence>
<dbReference type="PROSITE" id="PS50294">
    <property type="entry name" value="WD_REPEATS_REGION"/>
    <property type="match status" value="1"/>
</dbReference>
<reference evidence="4 5" key="1">
    <citation type="journal article" date="2013" name="Curr. Biol.">
        <title>The Genome of the Foraminiferan Reticulomyxa filosa.</title>
        <authorList>
            <person name="Glockner G."/>
            <person name="Hulsmann N."/>
            <person name="Schleicher M."/>
            <person name="Noegel A.A."/>
            <person name="Eichinger L."/>
            <person name="Gallinger C."/>
            <person name="Pawlowski J."/>
            <person name="Sierra R."/>
            <person name="Euteneuer U."/>
            <person name="Pillet L."/>
            <person name="Moustafa A."/>
            <person name="Platzer M."/>
            <person name="Groth M."/>
            <person name="Szafranski K."/>
            <person name="Schliwa M."/>
        </authorList>
    </citation>
    <scope>NUCLEOTIDE SEQUENCE [LARGE SCALE GENOMIC DNA]</scope>
</reference>
<dbReference type="InterPro" id="IPR036322">
    <property type="entry name" value="WD40_repeat_dom_sf"/>
</dbReference>
<evidence type="ECO:0000313" key="4">
    <source>
        <dbReference type="EMBL" id="ETO11790.1"/>
    </source>
</evidence>
<dbReference type="PROSITE" id="PS50082">
    <property type="entry name" value="WD_REPEATS_2"/>
    <property type="match status" value="3"/>
</dbReference>
<gene>
    <name evidence="4" type="ORF">RFI_25586</name>
</gene>
<dbReference type="PROSITE" id="PS00678">
    <property type="entry name" value="WD_REPEATS_1"/>
    <property type="match status" value="2"/>
</dbReference>
<organism evidence="4 5">
    <name type="scientific">Reticulomyxa filosa</name>
    <dbReference type="NCBI Taxonomy" id="46433"/>
    <lineage>
        <taxon>Eukaryota</taxon>
        <taxon>Sar</taxon>
        <taxon>Rhizaria</taxon>
        <taxon>Retaria</taxon>
        <taxon>Foraminifera</taxon>
        <taxon>Monothalamids</taxon>
        <taxon>Reticulomyxidae</taxon>
        <taxon>Reticulomyxa</taxon>
    </lineage>
</organism>
<dbReference type="PRINTS" id="PR00320">
    <property type="entry name" value="GPROTEINBRPT"/>
</dbReference>
<dbReference type="InterPro" id="IPR001680">
    <property type="entry name" value="WD40_rpt"/>
</dbReference>
<feature type="repeat" description="WD" evidence="3">
    <location>
        <begin position="178"/>
        <end position="200"/>
    </location>
</feature>
<dbReference type="InterPro" id="IPR019775">
    <property type="entry name" value="WD40_repeat_CS"/>
</dbReference>
<dbReference type="EMBL" id="ASPP01022039">
    <property type="protein sequence ID" value="ETO11790.1"/>
    <property type="molecule type" value="Genomic_DNA"/>
</dbReference>
<evidence type="ECO:0000256" key="1">
    <source>
        <dbReference type="ARBA" id="ARBA00022574"/>
    </source>
</evidence>
<protein>
    <submittedName>
        <fullName evidence="4">WD repeat-containing protein</fullName>
    </submittedName>
</protein>
<sequence length="244" mass="28143">MLFVLHRVTEPFVFGISNIINNYKYSMDTLMVLIELNFHHLMVVDICVQDHMTKQFIYGILKHQNHYIVWCVDISPLQINDNKMNNIGVIGGNGYTICSGSYDKTIQIWDIETTKQLNVFKGHQNCVRSVKYGSNELINTILSGSNDKSVRLWDIRSGQQIQVFNGHTIKIILVIHVICSGSWDNTIRFWDIRSNKNELYMIKGEEEDNGITSLKFIVLKKKENIKNDLNLCYGSNNGPIRIWG</sequence>
<dbReference type="Proteomes" id="UP000023152">
    <property type="component" value="Unassembled WGS sequence"/>
</dbReference>
<dbReference type="InterPro" id="IPR020472">
    <property type="entry name" value="WD40_PAC1"/>
</dbReference>
<dbReference type="Gene3D" id="2.130.10.10">
    <property type="entry name" value="YVTN repeat-like/Quinoprotein amine dehydrogenase"/>
    <property type="match status" value="2"/>
</dbReference>
<accession>X6MFG8</accession>
<dbReference type="AlphaFoldDB" id="X6MFG8"/>
<keyword evidence="2" id="KW-0677">Repeat</keyword>
<dbReference type="SUPFAM" id="SSF50978">
    <property type="entry name" value="WD40 repeat-like"/>
    <property type="match status" value="1"/>
</dbReference>
<evidence type="ECO:0000313" key="5">
    <source>
        <dbReference type="Proteomes" id="UP000023152"/>
    </source>
</evidence>
<name>X6MFG8_RETFI</name>
<dbReference type="PANTHER" id="PTHR22847:SF637">
    <property type="entry name" value="WD REPEAT DOMAIN 5B"/>
    <property type="match status" value="1"/>
</dbReference>
<dbReference type="Pfam" id="PF00400">
    <property type="entry name" value="WD40"/>
    <property type="match status" value="3"/>
</dbReference>
<dbReference type="PANTHER" id="PTHR22847">
    <property type="entry name" value="WD40 REPEAT PROTEIN"/>
    <property type="match status" value="1"/>
</dbReference>
<proteinExistence type="predicted"/>